<dbReference type="OrthoDB" id="4827451at2"/>
<feature type="transmembrane region" description="Helical" evidence="5">
    <location>
        <begin position="168"/>
        <end position="186"/>
    </location>
</feature>
<feature type="transmembrane region" description="Helical" evidence="5">
    <location>
        <begin position="192"/>
        <end position="211"/>
    </location>
</feature>
<gene>
    <name evidence="6" type="ORF">ACRB68_13160</name>
</gene>
<evidence type="ECO:0000313" key="7">
    <source>
        <dbReference type="Proteomes" id="UP000487268"/>
    </source>
</evidence>
<feature type="transmembrane region" description="Helical" evidence="5">
    <location>
        <begin position="28"/>
        <end position="49"/>
    </location>
</feature>
<name>A0A7K0BRC2_9ACTN</name>
<accession>A0A7K0BRC2</accession>
<dbReference type="GO" id="GO:0016020">
    <property type="term" value="C:membrane"/>
    <property type="evidence" value="ECO:0007669"/>
    <property type="project" value="UniProtKB-SubCell"/>
</dbReference>
<evidence type="ECO:0000256" key="4">
    <source>
        <dbReference type="ARBA" id="ARBA00023136"/>
    </source>
</evidence>
<feature type="transmembrane region" description="Helical" evidence="5">
    <location>
        <begin position="69"/>
        <end position="94"/>
    </location>
</feature>
<dbReference type="Pfam" id="PF20401">
    <property type="entry name" value="Rhomboid_2"/>
    <property type="match status" value="1"/>
</dbReference>
<keyword evidence="7" id="KW-1185">Reference proteome</keyword>
<feature type="transmembrane region" description="Helical" evidence="5">
    <location>
        <begin position="106"/>
        <end position="125"/>
    </location>
</feature>
<organism evidence="6 7">
    <name type="scientific">Actinomadura macrotermitis</name>
    <dbReference type="NCBI Taxonomy" id="2585200"/>
    <lineage>
        <taxon>Bacteria</taxon>
        <taxon>Bacillati</taxon>
        <taxon>Actinomycetota</taxon>
        <taxon>Actinomycetes</taxon>
        <taxon>Streptosporangiales</taxon>
        <taxon>Thermomonosporaceae</taxon>
        <taxon>Actinomadura</taxon>
    </lineage>
</organism>
<evidence type="ECO:0000313" key="6">
    <source>
        <dbReference type="EMBL" id="MQY03274.1"/>
    </source>
</evidence>
<evidence type="ECO:0000256" key="1">
    <source>
        <dbReference type="ARBA" id="ARBA00004141"/>
    </source>
</evidence>
<feature type="transmembrane region" description="Helical" evidence="5">
    <location>
        <begin position="145"/>
        <end position="161"/>
    </location>
</feature>
<comment type="caution">
    <text evidence="6">The sequence shown here is derived from an EMBL/GenBank/DDBJ whole genome shotgun (WGS) entry which is preliminary data.</text>
</comment>
<dbReference type="Proteomes" id="UP000487268">
    <property type="component" value="Unassembled WGS sequence"/>
</dbReference>
<evidence type="ECO:0000256" key="3">
    <source>
        <dbReference type="ARBA" id="ARBA00022989"/>
    </source>
</evidence>
<keyword evidence="4 5" id="KW-0472">Membrane</keyword>
<dbReference type="AlphaFoldDB" id="A0A7K0BRC2"/>
<dbReference type="EMBL" id="WEGH01000001">
    <property type="protein sequence ID" value="MQY03274.1"/>
    <property type="molecule type" value="Genomic_DNA"/>
</dbReference>
<reference evidence="6 7" key="1">
    <citation type="submission" date="2019-10" db="EMBL/GenBank/DDBJ databases">
        <title>Actinomadura rubteroloni sp. nov. and Actinomadura macrotermitis sp. nov., isolated from the gut of fungus growing-termite Macrotermes natalensis.</title>
        <authorList>
            <person name="Benndorf R."/>
            <person name="Martin K."/>
            <person name="Kuefner M."/>
            <person name="De Beer W."/>
            <person name="Kaster A.-K."/>
            <person name="Vollmers J."/>
            <person name="Poulsen M."/>
            <person name="Beemelmanns C."/>
        </authorList>
    </citation>
    <scope>NUCLEOTIDE SEQUENCE [LARGE SCALE GENOMIC DNA]</scope>
    <source>
        <strain evidence="6 7">RB68</strain>
    </source>
</reference>
<keyword evidence="3 5" id="KW-1133">Transmembrane helix</keyword>
<evidence type="ECO:0008006" key="8">
    <source>
        <dbReference type="Google" id="ProtNLM"/>
    </source>
</evidence>
<evidence type="ECO:0000256" key="2">
    <source>
        <dbReference type="ARBA" id="ARBA00022692"/>
    </source>
</evidence>
<keyword evidence="2 5" id="KW-0812">Transmembrane</keyword>
<protein>
    <recommendedName>
        <fullName evidence="8">Rhomboid family intramembrane serine protease</fullName>
    </recommendedName>
</protein>
<evidence type="ECO:0000256" key="5">
    <source>
        <dbReference type="SAM" id="Phobius"/>
    </source>
</evidence>
<sequence length="223" mass="22997">MDLRAYRPPDVLAFAVMDGFLRRYATPLTFLGLFAAMAVVQVCVLSPEGERALVGWASTNLANLAVNPVGTMVVSAFVAESAQPVLLALAAVGLFPVARRFGNLRAVLLIAVAHVLGTLVSQGVALVRLEAGLLSASVRTIPDVGPSYVLSAALVAAVLYGPGRLPRLLALAGWCGLAPVLFEGIGTLEVAAVGHVVAMVSGGLVGGLLLWRERRGALAPEPG</sequence>
<dbReference type="SUPFAM" id="SSF144091">
    <property type="entry name" value="Rhomboid-like"/>
    <property type="match status" value="1"/>
</dbReference>
<dbReference type="InterPro" id="IPR046862">
    <property type="entry name" value="Rhomboid_2"/>
</dbReference>
<comment type="subcellular location">
    <subcellularLocation>
        <location evidence="1">Membrane</location>
        <topology evidence="1">Multi-pass membrane protein</topology>
    </subcellularLocation>
</comment>
<proteinExistence type="predicted"/>
<dbReference type="InterPro" id="IPR035952">
    <property type="entry name" value="Rhomboid-like_sf"/>
</dbReference>